<dbReference type="PROSITE" id="PS00777">
    <property type="entry name" value="GH11_2"/>
    <property type="match status" value="1"/>
</dbReference>
<evidence type="ECO:0000256" key="3">
    <source>
        <dbReference type="ARBA" id="ARBA00007792"/>
    </source>
</evidence>
<evidence type="ECO:0000256" key="10">
    <source>
        <dbReference type="PROSITE-ProRule" id="PRU01097"/>
    </source>
</evidence>
<dbReference type="GO" id="GO:0031176">
    <property type="term" value="F:endo-1,4-beta-xylanase activity"/>
    <property type="evidence" value="ECO:0007669"/>
    <property type="project" value="UniProtKB-UniRule"/>
</dbReference>
<comment type="pathway">
    <text evidence="2 10 11">Glycan degradation; xylan degradation.</text>
</comment>
<feature type="active site" description="Proton donor" evidence="10">
    <location>
        <position position="216"/>
    </location>
</feature>
<dbReference type="PROSITE" id="PS51761">
    <property type="entry name" value="GH11_3"/>
    <property type="match status" value="1"/>
</dbReference>
<evidence type="ECO:0000256" key="6">
    <source>
        <dbReference type="ARBA" id="ARBA00022801"/>
    </source>
</evidence>
<evidence type="ECO:0000256" key="9">
    <source>
        <dbReference type="ARBA" id="ARBA00023326"/>
    </source>
</evidence>
<keyword evidence="9 10" id="KW-0624">Polysaccharide degradation</keyword>
<evidence type="ECO:0000313" key="15">
    <source>
        <dbReference type="Proteomes" id="UP000799424"/>
    </source>
</evidence>
<dbReference type="InterPro" id="IPR033123">
    <property type="entry name" value="GH11_dom"/>
</dbReference>
<keyword evidence="7 10" id="KW-0119">Carbohydrate metabolism</keyword>
<dbReference type="Proteomes" id="UP000799424">
    <property type="component" value="Unassembled WGS sequence"/>
</dbReference>
<evidence type="ECO:0000256" key="2">
    <source>
        <dbReference type="ARBA" id="ARBA00004851"/>
    </source>
</evidence>
<evidence type="ECO:0000256" key="1">
    <source>
        <dbReference type="ARBA" id="ARBA00000681"/>
    </source>
</evidence>
<dbReference type="InterPro" id="IPR033119">
    <property type="entry name" value="GH11_AS_2"/>
</dbReference>
<keyword evidence="12" id="KW-0732">Signal</keyword>
<gene>
    <name evidence="14" type="ORF">CC86DRAFT_373836</name>
</gene>
<dbReference type="PANTHER" id="PTHR46828">
    <property type="entry name" value="ENDO-1,4-BETA-XYLANASE A-RELATED"/>
    <property type="match status" value="1"/>
</dbReference>
<dbReference type="InterPro" id="IPR013319">
    <property type="entry name" value="GH11/12"/>
</dbReference>
<dbReference type="SUPFAM" id="SSF49899">
    <property type="entry name" value="Concanavalin A-like lectins/glucanases"/>
    <property type="match status" value="1"/>
</dbReference>
<evidence type="ECO:0000256" key="8">
    <source>
        <dbReference type="ARBA" id="ARBA00023295"/>
    </source>
</evidence>
<dbReference type="PROSITE" id="PS00776">
    <property type="entry name" value="GH11_1"/>
    <property type="match status" value="1"/>
</dbReference>
<dbReference type="Gene3D" id="2.60.120.180">
    <property type="match status" value="1"/>
</dbReference>
<sequence length="231" mass="24679">MVAFSSILLALGSATAALASPLNLILDAEKRDESGALVSRAVSPGTGTSNGFFYSFWTDNKGTVTYNNGAAGSYDVKWSNVGNFVAGKGWQPGGERVVTYSGTWSAASQNSYVSLYGWTRNPLIEYYIVETYGSYNPASAASKKGTVTSDGGTYDILQTTRTNQPSIDGTKTFQQFWSVRQSKRVGGTITVKNHFDAWAKYGQKLGTHDYQILATEGYGSSGSASMTVNGP</sequence>
<proteinExistence type="inferred from homology"/>
<evidence type="ECO:0000256" key="5">
    <source>
        <dbReference type="ARBA" id="ARBA00022651"/>
    </source>
</evidence>
<evidence type="ECO:0000256" key="7">
    <source>
        <dbReference type="ARBA" id="ARBA00023277"/>
    </source>
</evidence>
<feature type="domain" description="GH11" evidence="13">
    <location>
        <begin position="40"/>
        <end position="229"/>
    </location>
</feature>
<evidence type="ECO:0000256" key="12">
    <source>
        <dbReference type="SAM" id="SignalP"/>
    </source>
</evidence>
<evidence type="ECO:0000256" key="11">
    <source>
        <dbReference type="RuleBase" id="RU362015"/>
    </source>
</evidence>
<dbReference type="InterPro" id="IPR018208">
    <property type="entry name" value="GH11_AS_1"/>
</dbReference>
<dbReference type="InterPro" id="IPR001137">
    <property type="entry name" value="Glyco_hydro_11"/>
</dbReference>
<keyword evidence="6 10" id="KW-0378">Hydrolase</keyword>
<dbReference type="PANTHER" id="PTHR46828:SF2">
    <property type="entry name" value="ENDO-1,4-BETA-XYLANASE A-RELATED"/>
    <property type="match status" value="1"/>
</dbReference>
<reference evidence="14" key="1">
    <citation type="journal article" date="2020" name="Stud. Mycol.">
        <title>101 Dothideomycetes genomes: a test case for predicting lifestyles and emergence of pathogens.</title>
        <authorList>
            <person name="Haridas S."/>
            <person name="Albert R."/>
            <person name="Binder M."/>
            <person name="Bloem J."/>
            <person name="Labutti K."/>
            <person name="Salamov A."/>
            <person name="Andreopoulos B."/>
            <person name="Baker S."/>
            <person name="Barry K."/>
            <person name="Bills G."/>
            <person name="Bluhm B."/>
            <person name="Cannon C."/>
            <person name="Castanera R."/>
            <person name="Culley D."/>
            <person name="Daum C."/>
            <person name="Ezra D."/>
            <person name="Gonzalez J."/>
            <person name="Henrissat B."/>
            <person name="Kuo A."/>
            <person name="Liang C."/>
            <person name="Lipzen A."/>
            <person name="Lutzoni F."/>
            <person name="Magnuson J."/>
            <person name="Mondo S."/>
            <person name="Nolan M."/>
            <person name="Ohm R."/>
            <person name="Pangilinan J."/>
            <person name="Park H.-J."/>
            <person name="Ramirez L."/>
            <person name="Alfaro M."/>
            <person name="Sun H."/>
            <person name="Tritt A."/>
            <person name="Yoshinaga Y."/>
            <person name="Zwiers L.-H."/>
            <person name="Turgeon B."/>
            <person name="Goodwin S."/>
            <person name="Spatafora J."/>
            <person name="Crous P."/>
            <person name="Grigoriev I."/>
        </authorList>
    </citation>
    <scope>NUCLEOTIDE SEQUENCE</scope>
    <source>
        <strain evidence="14">CBS 113818</strain>
    </source>
</reference>
<dbReference type="UniPathway" id="UPA00114"/>
<dbReference type="FunFam" id="2.60.120.180:FF:000001">
    <property type="entry name" value="Endo-1,4-beta-xylanase"/>
    <property type="match status" value="1"/>
</dbReference>
<accession>A0A6A6ZMF4</accession>
<keyword evidence="15" id="KW-1185">Reference proteome</keyword>
<keyword evidence="8 10" id="KW-0326">Glycosidase</keyword>
<dbReference type="Pfam" id="PF00457">
    <property type="entry name" value="Glyco_hydro_11"/>
    <property type="match status" value="1"/>
</dbReference>
<protein>
    <recommendedName>
        <fullName evidence="4 10">Endo-1,4-beta-xylanase</fullName>
        <ecNumber evidence="4 10">3.2.1.8</ecNumber>
    </recommendedName>
</protein>
<evidence type="ECO:0000259" key="13">
    <source>
        <dbReference type="PROSITE" id="PS51761"/>
    </source>
</evidence>
<comment type="similarity">
    <text evidence="3 10 11">Belongs to the glycosyl hydrolase 11 (cellulase G) family.</text>
</comment>
<feature type="signal peptide" evidence="12">
    <location>
        <begin position="1"/>
        <end position="19"/>
    </location>
</feature>
<comment type="catalytic activity">
    <reaction evidence="1 10 11">
        <text>Endohydrolysis of (1-&gt;4)-beta-D-xylosidic linkages in xylans.</text>
        <dbReference type="EC" id="3.2.1.8"/>
    </reaction>
</comment>
<dbReference type="OrthoDB" id="2115822at2759"/>
<dbReference type="InterPro" id="IPR013320">
    <property type="entry name" value="ConA-like_dom_sf"/>
</dbReference>
<feature type="chain" id="PRO_5025366583" description="Endo-1,4-beta-xylanase" evidence="12">
    <location>
        <begin position="20"/>
        <end position="231"/>
    </location>
</feature>
<dbReference type="AlphaFoldDB" id="A0A6A6ZMF4"/>
<dbReference type="GO" id="GO:0045493">
    <property type="term" value="P:xylan catabolic process"/>
    <property type="evidence" value="ECO:0007669"/>
    <property type="project" value="UniProtKB-UniRule"/>
</dbReference>
<evidence type="ECO:0000256" key="4">
    <source>
        <dbReference type="ARBA" id="ARBA00012590"/>
    </source>
</evidence>
<name>A0A6A6ZMF4_9PLEO</name>
<evidence type="ECO:0000313" key="14">
    <source>
        <dbReference type="EMBL" id="KAF2821524.1"/>
    </source>
</evidence>
<dbReference type="PRINTS" id="PR00911">
    <property type="entry name" value="GLHYDRLASE11"/>
</dbReference>
<dbReference type="EMBL" id="MU006237">
    <property type="protein sequence ID" value="KAF2821524.1"/>
    <property type="molecule type" value="Genomic_DNA"/>
</dbReference>
<dbReference type="EC" id="3.2.1.8" evidence="4 10"/>
<feature type="active site" description="Nucleophile" evidence="10">
    <location>
        <position position="125"/>
    </location>
</feature>
<organism evidence="14 15">
    <name type="scientific">Ophiobolus disseminans</name>
    <dbReference type="NCBI Taxonomy" id="1469910"/>
    <lineage>
        <taxon>Eukaryota</taxon>
        <taxon>Fungi</taxon>
        <taxon>Dikarya</taxon>
        <taxon>Ascomycota</taxon>
        <taxon>Pezizomycotina</taxon>
        <taxon>Dothideomycetes</taxon>
        <taxon>Pleosporomycetidae</taxon>
        <taxon>Pleosporales</taxon>
        <taxon>Pleosporineae</taxon>
        <taxon>Phaeosphaeriaceae</taxon>
        <taxon>Ophiobolus</taxon>
    </lineage>
</organism>
<keyword evidence="5 10" id="KW-0858">Xylan degradation</keyword>